<sequence>MSKEAGSPTTESLASPGSGNSQQLPTRKSTYAKVYNFFGFNKAYNFPLSPGYMYYFHAGAYRVGMILHLAGALPASILLVLQFTPAIRRRYITFHRINGYVILVLFFISNAAACIVLRHNHSGNRIAAQSAEAFLVIATTIGMGLAWWNIRRLQIDQHRAWMLRTMFYMGTIVTSRILTNIASKIITRMGDYYMVWSCDELDFLYKEYGLGEIPDMYSQCFSPNGTLYNRVVVNAARLPTAPERAGASSTVPFGAMLWISIILHLIGVEIYLGLTPRESERLRRVSYERQLEAGFPNPGSAGLTADRFGDAEKYTPK</sequence>
<feature type="transmembrane region" description="Helical" evidence="2">
    <location>
        <begin position="131"/>
        <end position="150"/>
    </location>
</feature>
<organism evidence="3 4">
    <name type="scientific">Monosporascus ibericus</name>
    <dbReference type="NCBI Taxonomy" id="155417"/>
    <lineage>
        <taxon>Eukaryota</taxon>
        <taxon>Fungi</taxon>
        <taxon>Dikarya</taxon>
        <taxon>Ascomycota</taxon>
        <taxon>Pezizomycotina</taxon>
        <taxon>Sordariomycetes</taxon>
        <taxon>Xylariomycetidae</taxon>
        <taxon>Xylariales</taxon>
        <taxon>Xylariales incertae sedis</taxon>
        <taxon>Monosporascus</taxon>
    </lineage>
</organism>
<dbReference type="AlphaFoldDB" id="A0A4Q4TLZ1"/>
<name>A0A4Q4TLZ1_9PEZI</name>
<dbReference type="OrthoDB" id="193478at2759"/>
<keyword evidence="2" id="KW-0472">Membrane</keyword>
<keyword evidence="2" id="KW-1133">Transmembrane helix</keyword>
<dbReference type="Pfam" id="PF10067">
    <property type="entry name" value="DUF2306"/>
    <property type="match status" value="1"/>
</dbReference>
<gene>
    <name evidence="3" type="ORF">DL764_002905</name>
</gene>
<dbReference type="EMBL" id="QJNU01000114">
    <property type="protein sequence ID" value="RYP06857.1"/>
    <property type="molecule type" value="Genomic_DNA"/>
</dbReference>
<feature type="region of interest" description="Disordered" evidence="1">
    <location>
        <begin position="294"/>
        <end position="317"/>
    </location>
</feature>
<feature type="region of interest" description="Disordered" evidence="1">
    <location>
        <begin position="1"/>
        <end position="25"/>
    </location>
</feature>
<evidence type="ECO:0000313" key="4">
    <source>
        <dbReference type="Proteomes" id="UP000293360"/>
    </source>
</evidence>
<protein>
    <recommendedName>
        <fullName evidence="5">DUF2306 domain-containing protein</fullName>
    </recommendedName>
</protein>
<dbReference type="STRING" id="155417.A0A4Q4TLZ1"/>
<feature type="transmembrane region" description="Helical" evidence="2">
    <location>
        <begin position="65"/>
        <end position="87"/>
    </location>
</feature>
<evidence type="ECO:0000313" key="3">
    <source>
        <dbReference type="EMBL" id="RYP06857.1"/>
    </source>
</evidence>
<feature type="compositionally biased region" description="Basic and acidic residues" evidence="1">
    <location>
        <begin position="307"/>
        <end position="317"/>
    </location>
</feature>
<comment type="caution">
    <text evidence="3">The sequence shown here is derived from an EMBL/GenBank/DDBJ whole genome shotgun (WGS) entry which is preliminary data.</text>
</comment>
<feature type="transmembrane region" description="Helical" evidence="2">
    <location>
        <begin position="162"/>
        <end position="186"/>
    </location>
</feature>
<evidence type="ECO:0000256" key="1">
    <source>
        <dbReference type="SAM" id="MobiDB-lite"/>
    </source>
</evidence>
<dbReference type="Proteomes" id="UP000293360">
    <property type="component" value="Unassembled WGS sequence"/>
</dbReference>
<keyword evidence="4" id="KW-1185">Reference proteome</keyword>
<evidence type="ECO:0000256" key="2">
    <source>
        <dbReference type="SAM" id="Phobius"/>
    </source>
</evidence>
<evidence type="ECO:0008006" key="5">
    <source>
        <dbReference type="Google" id="ProtNLM"/>
    </source>
</evidence>
<feature type="transmembrane region" description="Helical" evidence="2">
    <location>
        <begin position="99"/>
        <end position="119"/>
    </location>
</feature>
<proteinExistence type="predicted"/>
<accession>A0A4Q4TLZ1</accession>
<reference evidence="3 4" key="1">
    <citation type="submission" date="2018-06" db="EMBL/GenBank/DDBJ databases">
        <title>Complete Genomes of Monosporascus.</title>
        <authorList>
            <person name="Robinson A.J."/>
            <person name="Natvig D.O."/>
        </authorList>
    </citation>
    <scope>NUCLEOTIDE SEQUENCE [LARGE SCALE GENOMIC DNA]</scope>
    <source>
        <strain evidence="3 4">CBS 110550</strain>
    </source>
</reference>
<dbReference type="InterPro" id="IPR018750">
    <property type="entry name" value="DUF2306_membrane"/>
</dbReference>
<feature type="transmembrane region" description="Helical" evidence="2">
    <location>
        <begin position="255"/>
        <end position="274"/>
    </location>
</feature>
<feature type="compositionally biased region" description="Polar residues" evidence="1">
    <location>
        <begin position="7"/>
        <end position="25"/>
    </location>
</feature>
<keyword evidence="2" id="KW-0812">Transmembrane</keyword>